<dbReference type="Proteomes" id="UP001271723">
    <property type="component" value="Unassembled WGS sequence"/>
</dbReference>
<accession>A0ABU4LJ67</accession>
<proteinExistence type="predicted"/>
<gene>
    <name evidence="3" type="ORF">PV517_45000</name>
</gene>
<evidence type="ECO:0000313" key="4">
    <source>
        <dbReference type="Proteomes" id="UP001271723"/>
    </source>
</evidence>
<evidence type="ECO:0000256" key="1">
    <source>
        <dbReference type="SAM" id="MobiDB-lite"/>
    </source>
</evidence>
<keyword evidence="2" id="KW-0472">Membrane</keyword>
<organism evidence="3 4">
    <name type="scientific">Streptomyces griseiscabiei</name>
    <dbReference type="NCBI Taxonomy" id="2993540"/>
    <lineage>
        <taxon>Bacteria</taxon>
        <taxon>Bacillati</taxon>
        <taxon>Actinomycetota</taxon>
        <taxon>Actinomycetes</taxon>
        <taxon>Kitasatosporales</taxon>
        <taxon>Streptomycetaceae</taxon>
        <taxon>Streptomyces</taxon>
    </lineage>
</organism>
<keyword evidence="4" id="KW-1185">Reference proteome</keyword>
<feature type="compositionally biased region" description="Polar residues" evidence="1">
    <location>
        <begin position="1"/>
        <end position="11"/>
    </location>
</feature>
<protein>
    <submittedName>
        <fullName evidence="3">Uncharacterized protein</fullName>
    </submittedName>
</protein>
<feature type="compositionally biased region" description="Pro residues" evidence="1">
    <location>
        <begin position="117"/>
        <end position="127"/>
    </location>
</feature>
<feature type="region of interest" description="Disordered" evidence="1">
    <location>
        <begin position="98"/>
        <end position="134"/>
    </location>
</feature>
<keyword evidence="2" id="KW-1133">Transmembrane helix</keyword>
<reference evidence="3 4" key="1">
    <citation type="journal article" date="2023" name="Microb. Genom.">
        <title>Mesoterricola silvestris gen. nov., sp. nov., Mesoterricola sediminis sp. nov., Geothrix oryzae sp. nov., Geothrix edaphica sp. nov., Geothrix rubra sp. nov., and Geothrix limicola sp. nov., six novel members of Acidobacteriota isolated from soils.</title>
        <authorList>
            <person name="Weisberg A.J."/>
            <person name="Pearce E."/>
            <person name="Kramer C.G."/>
            <person name="Chang J.H."/>
            <person name="Clarke C.R."/>
        </authorList>
    </citation>
    <scope>NUCLEOTIDE SEQUENCE [LARGE SCALE GENOMIC DNA]</scope>
    <source>
        <strain evidence="3 4">NRRL_B-2795</strain>
    </source>
</reference>
<dbReference type="EMBL" id="JARAVY010000034">
    <property type="protein sequence ID" value="MDX2915816.1"/>
    <property type="molecule type" value="Genomic_DNA"/>
</dbReference>
<feature type="transmembrane region" description="Helical" evidence="2">
    <location>
        <begin position="73"/>
        <end position="93"/>
    </location>
</feature>
<evidence type="ECO:0000256" key="2">
    <source>
        <dbReference type="SAM" id="Phobius"/>
    </source>
</evidence>
<comment type="caution">
    <text evidence="3">The sequence shown here is derived from an EMBL/GenBank/DDBJ whole genome shotgun (WGS) entry which is preliminary data.</text>
</comment>
<feature type="region of interest" description="Disordered" evidence="1">
    <location>
        <begin position="1"/>
        <end position="31"/>
    </location>
</feature>
<evidence type="ECO:0000313" key="3">
    <source>
        <dbReference type="EMBL" id="MDX2915816.1"/>
    </source>
</evidence>
<name>A0ABU4LJ67_9ACTN</name>
<dbReference type="RefSeq" id="WP_319217076.1">
    <property type="nucleotide sequence ID" value="NZ_JARAVY010000034.1"/>
</dbReference>
<keyword evidence="2" id="KW-0812">Transmembrane</keyword>
<sequence length="288" mass="29722">MNHPTSGSGSETAAAETDVGVGAGDARDAVDGAGTGRLLREAFAEAALGFTPPPVPLEAIERDGRRRRRRRRAAAVGTGCGLLLIPLVVALALRPDDPSSTVQPMAPPHASAGRSPSPSPSPSPTPAPTGASAPAAGQVRLVGLDERVTTAEGTELWLTEDGKHWRDPDPDTGAFGPDEFRSVVDGNLDTSAPGISMQGSGSATSGYTVHGLFYGVRAAATGVRITAYDGTVVDGTVLRLKGDTGWGVYYGHVQVPEDLARSPDFEDPVRRIEVYGSGGVLAEMDFGP</sequence>